<name>A0ABU6M9E5_9ACTN</name>
<evidence type="ECO:0000313" key="1">
    <source>
        <dbReference type="EMBL" id="MEC7058442.1"/>
    </source>
</evidence>
<dbReference type="InterPro" id="IPR014729">
    <property type="entry name" value="Rossmann-like_a/b/a_fold"/>
</dbReference>
<protein>
    <submittedName>
        <fullName evidence="1">Uncharacterized protein</fullName>
    </submittedName>
</protein>
<dbReference type="Proteomes" id="UP001353952">
    <property type="component" value="Unassembled WGS sequence"/>
</dbReference>
<evidence type="ECO:0000313" key="2">
    <source>
        <dbReference type="Proteomes" id="UP001353952"/>
    </source>
</evidence>
<comment type="caution">
    <text evidence="1">The sequence shown here is derived from an EMBL/GenBank/DDBJ whole genome shotgun (WGS) entry which is preliminary data.</text>
</comment>
<accession>A0ABU6M9E5</accession>
<keyword evidence="2" id="KW-1185">Reference proteome</keyword>
<dbReference type="RefSeq" id="WP_191845468.1">
    <property type="nucleotide sequence ID" value="NZ_BMUO01000001.1"/>
</dbReference>
<dbReference type="Gene3D" id="3.40.50.620">
    <property type="entry name" value="HUPs"/>
    <property type="match status" value="1"/>
</dbReference>
<dbReference type="EMBL" id="JAYXNZ010000002">
    <property type="protein sequence ID" value="MEC7058442.1"/>
    <property type="molecule type" value="Genomic_DNA"/>
</dbReference>
<gene>
    <name evidence="1" type="ORF">RFN57_40085</name>
</gene>
<proteinExistence type="predicted"/>
<sequence length="74" mass="8067">MSDFAVHAAGLRRAPLRAVHAWHVPLGLGGADAGERARIRQEAEQRLAERACWWWAAAGGVPRSARTQARSPMP</sequence>
<reference evidence="1 2" key="1">
    <citation type="submission" date="2024-01" db="EMBL/GenBank/DDBJ databases">
        <title>Genome analysis.</title>
        <authorList>
            <person name="Zhang K."/>
        </authorList>
    </citation>
    <scope>NUCLEOTIDE SEQUENCE [LARGE SCALE GENOMIC DNA]</scope>
    <source>
        <strain evidence="1 2">CGMCC 4.1753</strain>
    </source>
</reference>
<organism evidence="1 2">
    <name type="scientific">Streptomyces violaceochromogenes</name>
    <dbReference type="NCBI Taxonomy" id="67377"/>
    <lineage>
        <taxon>Bacteria</taxon>
        <taxon>Bacillati</taxon>
        <taxon>Actinomycetota</taxon>
        <taxon>Actinomycetes</taxon>
        <taxon>Kitasatosporales</taxon>
        <taxon>Streptomycetaceae</taxon>
        <taxon>Streptomyces</taxon>
    </lineage>
</organism>